<dbReference type="EMBL" id="CH940651">
    <property type="protein sequence ID" value="KRF82427.1"/>
    <property type="molecule type" value="Genomic_DNA"/>
</dbReference>
<dbReference type="InParanoid" id="A0A0Q9WNY2"/>
<name>A0A0Q9WNY2_DROVI</name>
<organism evidence="1 2">
    <name type="scientific">Drosophila virilis</name>
    <name type="common">Fruit fly</name>
    <dbReference type="NCBI Taxonomy" id="7244"/>
    <lineage>
        <taxon>Eukaryota</taxon>
        <taxon>Metazoa</taxon>
        <taxon>Ecdysozoa</taxon>
        <taxon>Arthropoda</taxon>
        <taxon>Hexapoda</taxon>
        <taxon>Insecta</taxon>
        <taxon>Pterygota</taxon>
        <taxon>Neoptera</taxon>
        <taxon>Endopterygota</taxon>
        <taxon>Diptera</taxon>
        <taxon>Brachycera</taxon>
        <taxon>Muscomorpha</taxon>
        <taxon>Ephydroidea</taxon>
        <taxon>Drosophilidae</taxon>
        <taxon>Drosophila</taxon>
    </lineage>
</organism>
<sequence>MLIRELGNSGCLIYLSGQNASYIRFCQLSCCFTAVNNSLSREDPDPGASFQASCDQPMISVTTQGCNNKTSF</sequence>
<proteinExistence type="predicted"/>
<evidence type="ECO:0000313" key="2">
    <source>
        <dbReference type="Proteomes" id="UP000008792"/>
    </source>
</evidence>
<dbReference type="Proteomes" id="UP000008792">
    <property type="component" value="Unassembled WGS sequence"/>
</dbReference>
<protein>
    <submittedName>
        <fullName evidence="1">Uncharacterized protein</fullName>
    </submittedName>
</protein>
<keyword evidence="2" id="KW-1185">Reference proteome</keyword>
<reference evidence="1 2" key="1">
    <citation type="journal article" date="2007" name="Nature">
        <title>Evolution of genes and genomes on the Drosophila phylogeny.</title>
        <authorList>
            <consortium name="Drosophila 12 Genomes Consortium"/>
            <person name="Clark A.G."/>
            <person name="Eisen M.B."/>
            <person name="Smith D.R."/>
            <person name="Bergman C.M."/>
            <person name="Oliver B."/>
            <person name="Markow T.A."/>
            <person name="Kaufman T.C."/>
            <person name="Kellis M."/>
            <person name="Gelbart W."/>
            <person name="Iyer V.N."/>
            <person name="Pollard D.A."/>
            <person name="Sackton T.B."/>
            <person name="Larracuente A.M."/>
            <person name="Singh N.D."/>
            <person name="Abad J.P."/>
            <person name="Abt D.N."/>
            <person name="Adryan B."/>
            <person name="Aguade M."/>
            <person name="Akashi H."/>
            <person name="Anderson W.W."/>
            <person name="Aquadro C.F."/>
            <person name="Ardell D.H."/>
            <person name="Arguello R."/>
            <person name="Artieri C.G."/>
            <person name="Barbash D.A."/>
            <person name="Barker D."/>
            <person name="Barsanti P."/>
            <person name="Batterham P."/>
            <person name="Batzoglou S."/>
            <person name="Begun D."/>
            <person name="Bhutkar A."/>
            <person name="Blanco E."/>
            <person name="Bosak S.A."/>
            <person name="Bradley R.K."/>
            <person name="Brand A.D."/>
            <person name="Brent M.R."/>
            <person name="Brooks A.N."/>
            <person name="Brown R.H."/>
            <person name="Butlin R.K."/>
            <person name="Caggese C."/>
            <person name="Calvi B.R."/>
            <person name="Bernardo de Carvalho A."/>
            <person name="Caspi A."/>
            <person name="Castrezana S."/>
            <person name="Celniker S.E."/>
            <person name="Chang J.L."/>
            <person name="Chapple C."/>
            <person name="Chatterji S."/>
            <person name="Chinwalla A."/>
            <person name="Civetta A."/>
            <person name="Clifton S.W."/>
            <person name="Comeron J.M."/>
            <person name="Costello J.C."/>
            <person name="Coyne J.A."/>
            <person name="Daub J."/>
            <person name="David R.G."/>
            <person name="Delcher A.L."/>
            <person name="Delehaunty K."/>
            <person name="Do C.B."/>
            <person name="Ebling H."/>
            <person name="Edwards K."/>
            <person name="Eickbush T."/>
            <person name="Evans J.D."/>
            <person name="Filipski A."/>
            <person name="Findeiss S."/>
            <person name="Freyhult E."/>
            <person name="Fulton L."/>
            <person name="Fulton R."/>
            <person name="Garcia A.C."/>
            <person name="Gardiner A."/>
            <person name="Garfield D.A."/>
            <person name="Garvin B.E."/>
            <person name="Gibson G."/>
            <person name="Gilbert D."/>
            <person name="Gnerre S."/>
            <person name="Godfrey J."/>
            <person name="Good R."/>
            <person name="Gotea V."/>
            <person name="Gravely B."/>
            <person name="Greenberg A.J."/>
            <person name="Griffiths-Jones S."/>
            <person name="Gross S."/>
            <person name="Guigo R."/>
            <person name="Gustafson E.A."/>
            <person name="Haerty W."/>
            <person name="Hahn M.W."/>
            <person name="Halligan D.L."/>
            <person name="Halpern A.L."/>
            <person name="Halter G.M."/>
            <person name="Han M.V."/>
            <person name="Heger A."/>
            <person name="Hillier L."/>
            <person name="Hinrichs A.S."/>
            <person name="Holmes I."/>
            <person name="Hoskins R.A."/>
            <person name="Hubisz M.J."/>
            <person name="Hultmark D."/>
            <person name="Huntley M.A."/>
            <person name="Jaffe D.B."/>
            <person name="Jagadeeshan S."/>
            <person name="Jeck W.R."/>
            <person name="Johnson J."/>
            <person name="Jones C.D."/>
            <person name="Jordan W.C."/>
            <person name="Karpen G.H."/>
            <person name="Kataoka E."/>
            <person name="Keightley P.D."/>
            <person name="Kheradpour P."/>
            <person name="Kirkness E.F."/>
            <person name="Koerich L.B."/>
            <person name="Kristiansen K."/>
            <person name="Kudrna D."/>
            <person name="Kulathinal R.J."/>
            <person name="Kumar S."/>
            <person name="Kwok R."/>
            <person name="Lander E."/>
            <person name="Langley C.H."/>
            <person name="Lapoint R."/>
            <person name="Lazzaro B.P."/>
            <person name="Lee S.J."/>
            <person name="Levesque L."/>
            <person name="Li R."/>
            <person name="Lin C.F."/>
            <person name="Lin M.F."/>
            <person name="Lindblad-Toh K."/>
            <person name="Llopart A."/>
            <person name="Long M."/>
            <person name="Low L."/>
            <person name="Lozovsky E."/>
            <person name="Lu J."/>
            <person name="Luo M."/>
            <person name="Machado C.A."/>
            <person name="Makalowski W."/>
            <person name="Marzo M."/>
            <person name="Matsuda M."/>
            <person name="Matzkin L."/>
            <person name="McAllister B."/>
            <person name="McBride C.S."/>
            <person name="McKernan B."/>
            <person name="McKernan K."/>
            <person name="Mendez-Lago M."/>
            <person name="Minx P."/>
            <person name="Mollenhauer M.U."/>
            <person name="Montooth K."/>
            <person name="Mount S.M."/>
            <person name="Mu X."/>
            <person name="Myers E."/>
            <person name="Negre B."/>
            <person name="Newfeld S."/>
            <person name="Nielsen R."/>
            <person name="Noor M.A."/>
            <person name="O'Grady P."/>
            <person name="Pachter L."/>
            <person name="Papaceit M."/>
            <person name="Parisi M.J."/>
            <person name="Parisi M."/>
            <person name="Parts L."/>
            <person name="Pedersen J.S."/>
            <person name="Pesole G."/>
            <person name="Phillippy A.M."/>
            <person name="Ponting C.P."/>
            <person name="Pop M."/>
            <person name="Porcelli D."/>
            <person name="Powell J.R."/>
            <person name="Prohaska S."/>
            <person name="Pruitt K."/>
            <person name="Puig M."/>
            <person name="Quesneville H."/>
            <person name="Ram K.R."/>
            <person name="Rand D."/>
            <person name="Rasmussen M.D."/>
            <person name="Reed L.K."/>
            <person name="Reenan R."/>
            <person name="Reily A."/>
            <person name="Remington K.A."/>
            <person name="Rieger T.T."/>
            <person name="Ritchie M.G."/>
            <person name="Robin C."/>
            <person name="Rogers Y.H."/>
            <person name="Rohde C."/>
            <person name="Rozas J."/>
            <person name="Rubenfield M.J."/>
            <person name="Ruiz A."/>
            <person name="Russo S."/>
            <person name="Salzberg S.L."/>
            <person name="Sanchez-Gracia A."/>
            <person name="Saranga D.J."/>
            <person name="Sato H."/>
            <person name="Schaeffer S.W."/>
            <person name="Schatz M.C."/>
            <person name="Schlenke T."/>
            <person name="Schwartz R."/>
            <person name="Segarra C."/>
            <person name="Singh R.S."/>
            <person name="Sirot L."/>
            <person name="Sirota M."/>
            <person name="Sisneros N.B."/>
            <person name="Smith C.D."/>
            <person name="Smith T.F."/>
            <person name="Spieth J."/>
            <person name="Stage D.E."/>
            <person name="Stark A."/>
            <person name="Stephan W."/>
            <person name="Strausberg R.L."/>
            <person name="Strempel S."/>
            <person name="Sturgill D."/>
            <person name="Sutton G."/>
            <person name="Sutton G.G."/>
            <person name="Tao W."/>
            <person name="Teichmann S."/>
            <person name="Tobari Y.N."/>
            <person name="Tomimura Y."/>
            <person name="Tsolas J.M."/>
            <person name="Valente V.L."/>
            <person name="Venter E."/>
            <person name="Venter J.C."/>
            <person name="Vicario S."/>
            <person name="Vieira F.G."/>
            <person name="Vilella A.J."/>
            <person name="Villasante A."/>
            <person name="Walenz B."/>
            <person name="Wang J."/>
            <person name="Wasserman M."/>
            <person name="Watts T."/>
            <person name="Wilson D."/>
            <person name="Wilson R.K."/>
            <person name="Wing R.A."/>
            <person name="Wolfner M.F."/>
            <person name="Wong A."/>
            <person name="Wong G.K."/>
            <person name="Wu C.I."/>
            <person name="Wu G."/>
            <person name="Yamamoto D."/>
            <person name="Yang H.P."/>
            <person name="Yang S.P."/>
            <person name="Yorke J.A."/>
            <person name="Yoshida K."/>
            <person name="Zdobnov E."/>
            <person name="Zhang P."/>
            <person name="Zhang Y."/>
            <person name="Zimin A.V."/>
            <person name="Baldwin J."/>
            <person name="Abdouelleil A."/>
            <person name="Abdulkadir J."/>
            <person name="Abebe A."/>
            <person name="Abera B."/>
            <person name="Abreu J."/>
            <person name="Acer S.C."/>
            <person name="Aftuck L."/>
            <person name="Alexander A."/>
            <person name="An P."/>
            <person name="Anderson E."/>
            <person name="Anderson S."/>
            <person name="Arachi H."/>
            <person name="Azer M."/>
            <person name="Bachantsang P."/>
            <person name="Barry A."/>
            <person name="Bayul T."/>
            <person name="Berlin A."/>
            <person name="Bessette D."/>
            <person name="Bloom T."/>
            <person name="Blye J."/>
            <person name="Boguslavskiy L."/>
            <person name="Bonnet C."/>
            <person name="Boukhgalter B."/>
            <person name="Bourzgui I."/>
            <person name="Brown A."/>
            <person name="Cahill P."/>
            <person name="Channer S."/>
            <person name="Cheshatsang Y."/>
            <person name="Chuda L."/>
            <person name="Citroen M."/>
            <person name="Collymore A."/>
            <person name="Cooke P."/>
            <person name="Costello M."/>
            <person name="D'Aco K."/>
            <person name="Daza R."/>
            <person name="De Haan G."/>
            <person name="DeGray S."/>
            <person name="DeMaso C."/>
            <person name="Dhargay N."/>
            <person name="Dooley K."/>
            <person name="Dooley E."/>
            <person name="Doricent M."/>
            <person name="Dorje P."/>
            <person name="Dorjee K."/>
            <person name="Dupes A."/>
            <person name="Elong R."/>
            <person name="Falk J."/>
            <person name="Farina A."/>
            <person name="Faro S."/>
            <person name="Ferguson D."/>
            <person name="Fisher S."/>
            <person name="Foley C.D."/>
            <person name="Franke A."/>
            <person name="Friedrich D."/>
            <person name="Gadbois L."/>
            <person name="Gearin G."/>
            <person name="Gearin C.R."/>
            <person name="Giannoukos G."/>
            <person name="Goode T."/>
            <person name="Graham J."/>
            <person name="Grandbois E."/>
            <person name="Grewal S."/>
            <person name="Gyaltsen K."/>
            <person name="Hafez N."/>
            <person name="Hagos B."/>
            <person name="Hall J."/>
            <person name="Henson C."/>
            <person name="Hollinger A."/>
            <person name="Honan T."/>
            <person name="Huard M.D."/>
            <person name="Hughes L."/>
            <person name="Hurhula B."/>
            <person name="Husby M.E."/>
            <person name="Kamat A."/>
            <person name="Kanga B."/>
            <person name="Kashin S."/>
            <person name="Khazanovich D."/>
            <person name="Kisner P."/>
            <person name="Lance K."/>
            <person name="Lara M."/>
            <person name="Lee W."/>
            <person name="Lennon N."/>
            <person name="Letendre F."/>
            <person name="LeVine R."/>
            <person name="Lipovsky A."/>
            <person name="Liu X."/>
            <person name="Liu J."/>
            <person name="Liu S."/>
            <person name="Lokyitsang T."/>
            <person name="Lokyitsang Y."/>
            <person name="Lubonja R."/>
            <person name="Lui A."/>
            <person name="MacDonald P."/>
            <person name="Magnisalis V."/>
            <person name="Maru K."/>
            <person name="Matthews C."/>
            <person name="McCusker W."/>
            <person name="McDonough S."/>
            <person name="Mehta T."/>
            <person name="Meldrim J."/>
            <person name="Meneus L."/>
            <person name="Mihai O."/>
            <person name="Mihalev A."/>
            <person name="Mihova T."/>
            <person name="Mittelman R."/>
            <person name="Mlenga V."/>
            <person name="Montmayeur A."/>
            <person name="Mulrain L."/>
            <person name="Navidi A."/>
            <person name="Naylor J."/>
            <person name="Negash T."/>
            <person name="Nguyen T."/>
            <person name="Nguyen N."/>
            <person name="Nicol R."/>
            <person name="Norbu C."/>
            <person name="Norbu N."/>
            <person name="Novod N."/>
            <person name="O'Neill B."/>
            <person name="Osman S."/>
            <person name="Markiewicz E."/>
            <person name="Oyono O.L."/>
            <person name="Patti C."/>
            <person name="Phunkhang P."/>
            <person name="Pierre F."/>
            <person name="Priest M."/>
            <person name="Raghuraman S."/>
            <person name="Rege F."/>
            <person name="Reyes R."/>
            <person name="Rise C."/>
            <person name="Rogov P."/>
            <person name="Ross K."/>
            <person name="Ryan E."/>
            <person name="Settipalli S."/>
            <person name="Shea T."/>
            <person name="Sherpa N."/>
            <person name="Shi L."/>
            <person name="Shih D."/>
            <person name="Sparrow T."/>
            <person name="Spaulding J."/>
            <person name="Stalker J."/>
            <person name="Stange-Thomann N."/>
            <person name="Stavropoulos S."/>
            <person name="Stone C."/>
            <person name="Strader C."/>
            <person name="Tesfaye S."/>
            <person name="Thomson T."/>
            <person name="Thoulutsang Y."/>
            <person name="Thoulutsang D."/>
            <person name="Topham K."/>
            <person name="Topping I."/>
            <person name="Tsamla T."/>
            <person name="Vassiliev H."/>
            <person name="Vo A."/>
            <person name="Wangchuk T."/>
            <person name="Wangdi T."/>
            <person name="Weiand M."/>
            <person name="Wilkinson J."/>
            <person name="Wilson A."/>
            <person name="Yadav S."/>
            <person name="Young G."/>
            <person name="Yu Q."/>
            <person name="Zembek L."/>
            <person name="Zhong D."/>
            <person name="Zimmer A."/>
            <person name="Zwirko Z."/>
            <person name="Jaffe D.B."/>
            <person name="Alvarez P."/>
            <person name="Brockman W."/>
            <person name="Butler J."/>
            <person name="Chin C."/>
            <person name="Gnerre S."/>
            <person name="Grabherr M."/>
            <person name="Kleber M."/>
            <person name="Mauceli E."/>
            <person name="MacCallum I."/>
        </authorList>
    </citation>
    <scope>NUCLEOTIDE SEQUENCE [LARGE SCALE GENOMIC DNA]</scope>
    <source>
        <strain evidence="2">Tucson 15010-1051.87</strain>
    </source>
</reference>
<gene>
    <name evidence="1" type="primary">Dvir\GJ26291</name>
    <name evidence="1" type="ORF">Dvir_GJ26291</name>
</gene>
<accession>A0A0Q9WNY2</accession>
<dbReference type="AlphaFoldDB" id="A0A0Q9WNY2"/>
<evidence type="ECO:0000313" key="1">
    <source>
        <dbReference type="EMBL" id="KRF82427.1"/>
    </source>
</evidence>